<comment type="caution">
    <text evidence="1">The sequence shown here is derived from an EMBL/GenBank/DDBJ whole genome shotgun (WGS) entry which is preliminary data.</text>
</comment>
<name>A0A9P4WZ90_9PLEO</name>
<dbReference type="EMBL" id="SWKV01000005">
    <property type="protein sequence ID" value="KAF3046001.1"/>
    <property type="molecule type" value="Genomic_DNA"/>
</dbReference>
<dbReference type="OrthoDB" id="5238236at2759"/>
<evidence type="ECO:0000313" key="2">
    <source>
        <dbReference type="Proteomes" id="UP000758155"/>
    </source>
</evidence>
<accession>A0A9P4WZ90</accession>
<dbReference type="AlphaFoldDB" id="A0A9P4WZ90"/>
<dbReference type="Proteomes" id="UP000758155">
    <property type="component" value="Unassembled WGS sequence"/>
</dbReference>
<keyword evidence="2" id="KW-1185">Reference proteome</keyword>
<protein>
    <submittedName>
        <fullName evidence="1">Uncharacterized protein</fullName>
    </submittedName>
</protein>
<organism evidence="1 2">
    <name type="scientific">Didymella heteroderae</name>
    <dbReference type="NCBI Taxonomy" id="1769908"/>
    <lineage>
        <taxon>Eukaryota</taxon>
        <taxon>Fungi</taxon>
        <taxon>Dikarya</taxon>
        <taxon>Ascomycota</taxon>
        <taxon>Pezizomycotina</taxon>
        <taxon>Dothideomycetes</taxon>
        <taxon>Pleosporomycetidae</taxon>
        <taxon>Pleosporales</taxon>
        <taxon>Pleosporineae</taxon>
        <taxon>Didymellaceae</taxon>
        <taxon>Didymella</taxon>
    </lineage>
</organism>
<proteinExistence type="predicted"/>
<gene>
    <name evidence="1" type="ORF">E8E12_010113</name>
</gene>
<sequence>MFTTADAKVSPAYVLLDAISTMHTSNLHPEIKPMYYDYGFERLNDTNYFVIGDIQEEMKFHVDVKIDTWPKQNDDVMQRFVNTVKFGVYKDQ</sequence>
<reference evidence="1" key="1">
    <citation type="submission" date="2019-04" db="EMBL/GenBank/DDBJ databases">
        <title>Sequencing of skin fungus with MAO and IRED activity.</title>
        <authorList>
            <person name="Marsaioli A.J."/>
            <person name="Bonatto J.M.C."/>
            <person name="Reis Junior O."/>
        </authorList>
    </citation>
    <scope>NUCLEOTIDE SEQUENCE</scope>
    <source>
        <strain evidence="1">28M1</strain>
    </source>
</reference>
<evidence type="ECO:0000313" key="1">
    <source>
        <dbReference type="EMBL" id="KAF3046001.1"/>
    </source>
</evidence>